<dbReference type="AlphaFoldDB" id="A0A1I4WWS7"/>
<dbReference type="OrthoDB" id="9785445at2"/>
<evidence type="ECO:0008006" key="3">
    <source>
        <dbReference type="Google" id="ProtNLM"/>
    </source>
</evidence>
<reference evidence="1 2" key="1">
    <citation type="submission" date="2016-10" db="EMBL/GenBank/DDBJ databases">
        <authorList>
            <person name="de Groot N.N."/>
        </authorList>
    </citation>
    <scope>NUCLEOTIDE SEQUENCE [LARGE SCALE GENOMIC DNA]</scope>
    <source>
        <strain evidence="1 2">CGMCC 1.7659</strain>
    </source>
</reference>
<keyword evidence="2" id="KW-1185">Reference proteome</keyword>
<protein>
    <recommendedName>
        <fullName evidence="3">Cytochrome oxidase Cu insertion factor, SCO1/SenC/PrrC family</fullName>
    </recommendedName>
</protein>
<evidence type="ECO:0000313" key="2">
    <source>
        <dbReference type="Proteomes" id="UP000198575"/>
    </source>
</evidence>
<dbReference type="RefSeq" id="WP_092406295.1">
    <property type="nucleotide sequence ID" value="NZ_FOVF01000006.1"/>
</dbReference>
<evidence type="ECO:0000313" key="1">
    <source>
        <dbReference type="EMBL" id="SFN18204.1"/>
    </source>
</evidence>
<dbReference type="EMBL" id="FOVF01000006">
    <property type="protein sequence ID" value="SFN18204.1"/>
    <property type="molecule type" value="Genomic_DNA"/>
</dbReference>
<proteinExistence type="predicted"/>
<name>A0A1I4WWS7_9GAMM</name>
<dbReference type="STRING" id="578942.SAMN05216289_106153"/>
<organism evidence="1 2">
    <name type="scientific">Dokdonella immobilis</name>
    <dbReference type="NCBI Taxonomy" id="578942"/>
    <lineage>
        <taxon>Bacteria</taxon>
        <taxon>Pseudomonadati</taxon>
        <taxon>Pseudomonadota</taxon>
        <taxon>Gammaproteobacteria</taxon>
        <taxon>Lysobacterales</taxon>
        <taxon>Rhodanobacteraceae</taxon>
        <taxon>Dokdonella</taxon>
    </lineage>
</organism>
<sequence>MQTRNKKRLQLVLLASLFAIPVLLAVVLANSGWVPGARSYGQGIVPQRSVEDAVVSLADGSRLDWHDPDWRWSVVAIPGRQCAEQCARQLDLIHRARISLNQNSRRVRLVLLGTPPIGPGADELLKVWQVGSDVENRFAEWKPDVEDGVAVVLVKPDGIALTWYANGFDASGLRKDLAKVTK</sequence>
<accession>A0A1I4WWS7</accession>
<dbReference type="Proteomes" id="UP000198575">
    <property type="component" value="Unassembled WGS sequence"/>
</dbReference>
<gene>
    <name evidence="1" type="ORF">SAMN05216289_106153</name>
</gene>